<dbReference type="RefSeq" id="WP_089789621.1">
    <property type="nucleotide sequence ID" value="NZ_FOKW01000013.1"/>
</dbReference>
<dbReference type="InterPro" id="IPR038695">
    <property type="entry name" value="Saro_0823-like_sf"/>
</dbReference>
<dbReference type="Proteomes" id="UP000199161">
    <property type="component" value="Unassembled WGS sequence"/>
</dbReference>
<protein>
    <recommendedName>
        <fullName evidence="4">DUF192 domain-containing protein</fullName>
    </recommendedName>
</protein>
<feature type="region of interest" description="Disordered" evidence="1">
    <location>
        <begin position="172"/>
        <end position="198"/>
    </location>
</feature>
<gene>
    <name evidence="2" type="ORF">SAMN05444422_1133</name>
</gene>
<sequence>MALERTSKAVLVLAVVVLGAVLLAQAGLVSAPWGDDRAEVRVFDGDDHADADGDATPGSEEPKATVHVEVADTWNERYTGLSNHDSLEDGEGMLFVHDDEAERTYVMREMDFDIDIVFIGADREITAIEHARAPEPGEDGEDLQYSGEAKWVLEVPRGYANETGMAVGDTVEIDIEPEGERADDGNGADGGQPAYFDS</sequence>
<proteinExistence type="predicted"/>
<dbReference type="Pfam" id="PF02643">
    <property type="entry name" value="DUF192"/>
    <property type="match status" value="1"/>
</dbReference>
<dbReference type="OrthoDB" id="6763at2157"/>
<keyword evidence="3" id="KW-1185">Reference proteome</keyword>
<reference evidence="3" key="1">
    <citation type="submission" date="2016-10" db="EMBL/GenBank/DDBJ databases">
        <authorList>
            <person name="Varghese N."/>
            <person name="Submissions S."/>
        </authorList>
    </citation>
    <scope>NUCLEOTIDE SEQUENCE [LARGE SCALE GENOMIC DNA]</scope>
    <source>
        <strain evidence="3">DSM 13078</strain>
    </source>
</reference>
<dbReference type="Gene3D" id="2.60.120.1140">
    <property type="entry name" value="Protein of unknown function DUF192"/>
    <property type="match status" value="1"/>
</dbReference>
<dbReference type="EMBL" id="FOKW01000013">
    <property type="protein sequence ID" value="SFC64325.1"/>
    <property type="molecule type" value="Genomic_DNA"/>
</dbReference>
<evidence type="ECO:0008006" key="4">
    <source>
        <dbReference type="Google" id="ProtNLM"/>
    </source>
</evidence>
<dbReference type="AlphaFoldDB" id="A0A1I1KUN9"/>
<accession>A0A1I1KUN9</accession>
<evidence type="ECO:0000313" key="3">
    <source>
        <dbReference type="Proteomes" id="UP000199161"/>
    </source>
</evidence>
<dbReference type="InterPro" id="IPR003795">
    <property type="entry name" value="DUF192"/>
</dbReference>
<evidence type="ECO:0000256" key="1">
    <source>
        <dbReference type="SAM" id="MobiDB-lite"/>
    </source>
</evidence>
<dbReference type="PANTHER" id="PTHR37953:SF1">
    <property type="entry name" value="UPF0127 PROTEIN MJ1496"/>
    <property type="match status" value="1"/>
</dbReference>
<organism evidence="2 3">
    <name type="scientific">Natronobacterium haloterrestre</name>
    <name type="common">Halobiforma haloterrestris</name>
    <dbReference type="NCBI Taxonomy" id="148448"/>
    <lineage>
        <taxon>Archaea</taxon>
        <taxon>Methanobacteriati</taxon>
        <taxon>Methanobacteriota</taxon>
        <taxon>Stenosarchaea group</taxon>
        <taxon>Halobacteria</taxon>
        <taxon>Halobacteriales</taxon>
        <taxon>Natrialbaceae</taxon>
        <taxon>Natronobacterium</taxon>
    </lineage>
</organism>
<name>A0A1I1KUN9_NATHA</name>
<dbReference type="PANTHER" id="PTHR37953">
    <property type="entry name" value="UPF0127 PROTEIN MJ1496"/>
    <property type="match status" value="1"/>
</dbReference>
<evidence type="ECO:0000313" key="2">
    <source>
        <dbReference type="EMBL" id="SFC64325.1"/>
    </source>
</evidence>